<gene>
    <name evidence="1" type="ORF">VIT_00s0194g00380</name>
</gene>
<evidence type="ECO:0000313" key="2">
    <source>
        <dbReference type="Proteomes" id="UP000009183"/>
    </source>
</evidence>
<dbReference type="EMBL" id="FN595527">
    <property type="protein sequence ID" value="CBI25763.3"/>
    <property type="molecule type" value="Genomic_DNA"/>
</dbReference>
<dbReference type="AlphaFoldDB" id="D7T5I0"/>
<organism evidence="1 2">
    <name type="scientific">Vitis vinifera</name>
    <name type="common">Grape</name>
    <dbReference type="NCBI Taxonomy" id="29760"/>
    <lineage>
        <taxon>Eukaryota</taxon>
        <taxon>Viridiplantae</taxon>
        <taxon>Streptophyta</taxon>
        <taxon>Embryophyta</taxon>
        <taxon>Tracheophyta</taxon>
        <taxon>Spermatophyta</taxon>
        <taxon>Magnoliopsida</taxon>
        <taxon>eudicotyledons</taxon>
        <taxon>Gunneridae</taxon>
        <taxon>Pentapetalae</taxon>
        <taxon>rosids</taxon>
        <taxon>Vitales</taxon>
        <taxon>Vitaceae</taxon>
        <taxon>Viteae</taxon>
        <taxon>Vitis</taxon>
    </lineage>
</organism>
<accession>D7T5I0</accession>
<dbReference type="InParanoid" id="D7T5I0"/>
<protein>
    <submittedName>
        <fullName evidence="1">Uncharacterized protein</fullName>
    </submittedName>
</protein>
<dbReference type="Proteomes" id="UP000009183">
    <property type="component" value="Unassembled WGS sequence, unordered"/>
</dbReference>
<name>D7T5I0_VITVI</name>
<proteinExistence type="predicted"/>
<keyword evidence="2" id="KW-1185">Reference proteome</keyword>
<dbReference type="STRING" id="29760.D7T5I0"/>
<evidence type="ECO:0000313" key="1">
    <source>
        <dbReference type="EMBL" id="CBI25763.3"/>
    </source>
</evidence>
<reference evidence="2" key="1">
    <citation type="journal article" date="2007" name="Nature">
        <title>The grapevine genome sequence suggests ancestral hexaploidization in major angiosperm phyla.</title>
        <authorList>
            <consortium name="The French-Italian Public Consortium for Grapevine Genome Characterization."/>
            <person name="Jaillon O."/>
            <person name="Aury J.-M."/>
            <person name="Noel B."/>
            <person name="Policriti A."/>
            <person name="Clepet C."/>
            <person name="Casagrande A."/>
            <person name="Choisne N."/>
            <person name="Aubourg S."/>
            <person name="Vitulo N."/>
            <person name="Jubin C."/>
            <person name="Vezzi A."/>
            <person name="Legeai F."/>
            <person name="Hugueney P."/>
            <person name="Dasilva C."/>
            <person name="Horner D."/>
            <person name="Mica E."/>
            <person name="Jublot D."/>
            <person name="Poulain J."/>
            <person name="Bruyere C."/>
            <person name="Billault A."/>
            <person name="Segurens B."/>
            <person name="Gouyvenoux M."/>
            <person name="Ugarte E."/>
            <person name="Cattonaro F."/>
            <person name="Anthouard V."/>
            <person name="Vico V."/>
            <person name="Del Fabbro C."/>
            <person name="Alaux M."/>
            <person name="Di Gaspero G."/>
            <person name="Dumas V."/>
            <person name="Felice N."/>
            <person name="Paillard S."/>
            <person name="Juman I."/>
            <person name="Moroldo M."/>
            <person name="Scalabrin S."/>
            <person name="Canaguier A."/>
            <person name="Le Clainche I."/>
            <person name="Malacrida G."/>
            <person name="Durand E."/>
            <person name="Pesole G."/>
            <person name="Laucou V."/>
            <person name="Chatelet P."/>
            <person name="Merdinoglu D."/>
            <person name="Delledonne M."/>
            <person name="Pezzotti M."/>
            <person name="Lecharny A."/>
            <person name="Scarpelli C."/>
            <person name="Artiguenave F."/>
            <person name="Pe M.E."/>
            <person name="Valle G."/>
            <person name="Morgante M."/>
            <person name="Caboche M."/>
            <person name="Adam-Blondon A.-F."/>
            <person name="Weissenbach J."/>
            <person name="Quetier F."/>
            <person name="Wincker P."/>
        </authorList>
    </citation>
    <scope>NUCLEOTIDE SEQUENCE [LARGE SCALE GENOMIC DNA]</scope>
    <source>
        <strain evidence="2">cv. Pinot noir / PN40024</strain>
    </source>
</reference>
<sequence length="19" mass="2233">MKLKVVNLGLHNMNSHYSF</sequence>
<dbReference type="HOGENOM" id="CLU_3430186_0_0_1"/>